<feature type="transmembrane region" description="Helical" evidence="5">
    <location>
        <begin position="70"/>
        <end position="97"/>
    </location>
</feature>
<sequence>MPANLLNPLVAMMVLTFVVWVWMYARRLGYMVRHGIDPQQVNTPQKMALLLPESVEAPSNNLKNLFELPVLFYVICLTLLHLGWANTGDVTAAWLFVGLRAAHSAVHCTVNLVKVRFAFYLLSSLVLWFMLATLLRRVLALG</sequence>
<evidence type="ECO:0000256" key="3">
    <source>
        <dbReference type="ARBA" id="ARBA00022989"/>
    </source>
</evidence>
<name>A0A3R8TSI0_9BURK</name>
<reference evidence="6 7" key="1">
    <citation type="submission" date="2018-12" db="EMBL/GenBank/DDBJ databases">
        <title>The whole draft genome of Aquabacterium sp. SJQ9.</title>
        <authorList>
            <person name="Sun L."/>
            <person name="Gao X."/>
            <person name="Chen W."/>
            <person name="Huang K."/>
        </authorList>
    </citation>
    <scope>NUCLEOTIDE SEQUENCE [LARGE SCALE GENOMIC DNA]</scope>
    <source>
        <strain evidence="6 7">SJQ9</strain>
    </source>
</reference>
<keyword evidence="4 5" id="KW-0472">Membrane</keyword>
<dbReference type="Gene3D" id="1.20.120.550">
    <property type="entry name" value="Membrane associated eicosanoid/glutathione metabolism-like domain"/>
    <property type="match status" value="1"/>
</dbReference>
<dbReference type="RefSeq" id="WP_125243703.1">
    <property type="nucleotide sequence ID" value="NZ_RSED01000009.1"/>
</dbReference>
<keyword evidence="3 5" id="KW-1133">Transmembrane helix</keyword>
<accession>A0A3R8TSI0</accession>
<dbReference type="InterPro" id="IPR001129">
    <property type="entry name" value="Membr-assoc_MAPEG"/>
</dbReference>
<evidence type="ECO:0000313" key="7">
    <source>
        <dbReference type="Proteomes" id="UP000269265"/>
    </source>
</evidence>
<dbReference type="Proteomes" id="UP000269265">
    <property type="component" value="Unassembled WGS sequence"/>
</dbReference>
<dbReference type="GO" id="GO:0016020">
    <property type="term" value="C:membrane"/>
    <property type="evidence" value="ECO:0007669"/>
    <property type="project" value="UniProtKB-SubCell"/>
</dbReference>
<evidence type="ECO:0000256" key="2">
    <source>
        <dbReference type="ARBA" id="ARBA00022692"/>
    </source>
</evidence>
<dbReference type="InterPro" id="IPR023352">
    <property type="entry name" value="MAPEG-like_dom_sf"/>
</dbReference>
<evidence type="ECO:0000313" key="6">
    <source>
        <dbReference type="EMBL" id="RRS03863.1"/>
    </source>
</evidence>
<dbReference type="EMBL" id="RSED01000009">
    <property type="protein sequence ID" value="RRS03863.1"/>
    <property type="molecule type" value="Genomic_DNA"/>
</dbReference>
<evidence type="ECO:0008006" key="8">
    <source>
        <dbReference type="Google" id="ProtNLM"/>
    </source>
</evidence>
<dbReference type="Pfam" id="PF01124">
    <property type="entry name" value="MAPEG"/>
    <property type="match status" value="1"/>
</dbReference>
<feature type="transmembrane region" description="Helical" evidence="5">
    <location>
        <begin position="6"/>
        <end position="25"/>
    </location>
</feature>
<organism evidence="6 7">
    <name type="scientific">Aquabacterium soli</name>
    <dbReference type="NCBI Taxonomy" id="2493092"/>
    <lineage>
        <taxon>Bacteria</taxon>
        <taxon>Pseudomonadati</taxon>
        <taxon>Pseudomonadota</taxon>
        <taxon>Betaproteobacteria</taxon>
        <taxon>Burkholderiales</taxon>
        <taxon>Aquabacterium</taxon>
    </lineage>
</organism>
<evidence type="ECO:0000256" key="4">
    <source>
        <dbReference type="ARBA" id="ARBA00023136"/>
    </source>
</evidence>
<dbReference type="SUPFAM" id="SSF161084">
    <property type="entry name" value="MAPEG domain-like"/>
    <property type="match status" value="1"/>
</dbReference>
<gene>
    <name evidence="6" type="ORF">EIP75_12965</name>
</gene>
<proteinExistence type="predicted"/>
<dbReference type="OrthoDB" id="8593739at2"/>
<evidence type="ECO:0000256" key="5">
    <source>
        <dbReference type="SAM" id="Phobius"/>
    </source>
</evidence>
<protein>
    <recommendedName>
        <fullName evidence="8">MAPEG family protein</fullName>
    </recommendedName>
</protein>
<keyword evidence="7" id="KW-1185">Reference proteome</keyword>
<keyword evidence="2 5" id="KW-0812">Transmembrane</keyword>
<dbReference type="AlphaFoldDB" id="A0A3R8TSI0"/>
<feature type="transmembrane region" description="Helical" evidence="5">
    <location>
        <begin position="117"/>
        <end position="135"/>
    </location>
</feature>
<comment type="subcellular location">
    <subcellularLocation>
        <location evidence="1">Membrane</location>
    </subcellularLocation>
</comment>
<comment type="caution">
    <text evidence="6">The sequence shown here is derived from an EMBL/GenBank/DDBJ whole genome shotgun (WGS) entry which is preliminary data.</text>
</comment>
<evidence type="ECO:0000256" key="1">
    <source>
        <dbReference type="ARBA" id="ARBA00004370"/>
    </source>
</evidence>